<gene>
    <name evidence="1" type="ORF">WCD74_05965</name>
</gene>
<sequence>MTSVPDLAEPVAAWRVWNLVETPDGPLLVSPVRPVFWPPRRSMTATCHRGCAPPPSLRCRCGLYAMDELPRLYRESAGAGRVVGCTALWGRVVEHAHGVRAQFAYPLLLFLLPETRSGSRTLGSGGARRLKQHYRVPVVVAPGSSADGYFPDDRLAGAVAEEAVRGLAGRRAGDHTAHARFADAVEDLVGRSW</sequence>
<keyword evidence="2" id="KW-1185">Reference proteome</keyword>
<dbReference type="RefSeq" id="WP_337693916.1">
    <property type="nucleotide sequence ID" value="NZ_JBBEGN010000002.1"/>
</dbReference>
<comment type="caution">
    <text evidence="1">The sequence shown here is derived from an EMBL/GenBank/DDBJ whole genome shotgun (WGS) entry which is preliminary data.</text>
</comment>
<accession>A0ABU8MJ10</accession>
<evidence type="ECO:0000313" key="1">
    <source>
        <dbReference type="EMBL" id="MEJ2867303.1"/>
    </source>
</evidence>
<dbReference type="Proteomes" id="UP001385809">
    <property type="component" value="Unassembled WGS sequence"/>
</dbReference>
<reference evidence="1 2" key="1">
    <citation type="submission" date="2024-03" db="EMBL/GenBank/DDBJ databases">
        <title>Actinomycetospora sp. OC33-EN08, a novel actinomycete isolated from wild orchid (Aerides multiflora).</title>
        <authorList>
            <person name="Suriyachadkun C."/>
        </authorList>
    </citation>
    <scope>NUCLEOTIDE SEQUENCE [LARGE SCALE GENOMIC DNA]</scope>
    <source>
        <strain evidence="1 2">OC33-EN08</strain>
    </source>
</reference>
<dbReference type="EMBL" id="JBBEGN010000002">
    <property type="protein sequence ID" value="MEJ2867303.1"/>
    <property type="molecule type" value="Genomic_DNA"/>
</dbReference>
<proteinExistence type="predicted"/>
<evidence type="ECO:0000313" key="2">
    <source>
        <dbReference type="Proteomes" id="UP001385809"/>
    </source>
</evidence>
<name>A0ABU8MJ10_9PSEU</name>
<protein>
    <submittedName>
        <fullName evidence="1">Uncharacterized protein</fullName>
    </submittedName>
</protein>
<organism evidence="1 2">
    <name type="scientific">Actinomycetospora aurantiaca</name>
    <dbReference type="NCBI Taxonomy" id="3129233"/>
    <lineage>
        <taxon>Bacteria</taxon>
        <taxon>Bacillati</taxon>
        <taxon>Actinomycetota</taxon>
        <taxon>Actinomycetes</taxon>
        <taxon>Pseudonocardiales</taxon>
        <taxon>Pseudonocardiaceae</taxon>
        <taxon>Actinomycetospora</taxon>
    </lineage>
</organism>